<dbReference type="InterPro" id="IPR021840">
    <property type="entry name" value="DUF3433"/>
</dbReference>
<dbReference type="Pfam" id="PF11915">
    <property type="entry name" value="DUF3433"/>
    <property type="match status" value="2"/>
</dbReference>
<evidence type="ECO:0000256" key="1">
    <source>
        <dbReference type="SAM" id="Phobius"/>
    </source>
</evidence>
<sequence length="1294" mass="144844">MSSIAPSESSHDEATASVFESYDRGRCSSCLAIACRTTADDTGARDSLLSNPDLSFDREASLKRYKPSMKNTLTWRPEWLRPVVLSTFIALFLISTASLATMLYLSERHHGLVRTRPDLEYLWRFGPTAALTIMSIFWSRVETQVLRYMPWISYGHQQSPHINPGDFDLDYTAMLSPAILIQSLRRKHYLVFMIVVISVVLKIQIVLASSLYSLEFIRVSESVDIEILDVFNTTAKAVRTEDTSPYYIAHGTKNFEMRPPFGIAQNIAYQTFQTVDGSRGTVDAPLEVVVDGYFSEARCLKLESYSHLEIPEDSNEPNSYSIGLKLWFQSCEQPILVDELDHERVTAVWDPDREENRTHWVGHTALSESRACAQLSQEEDQTDIQSLYFAARFGKSSGNSSTSVLLDVAGVLCSARSWISKVQVVDNGTDPLIKPLQDAIKTPVAANLWDLIDFSVPLSFGGWNRSMMNRAHGPISTAIEFYGIPEDTPANGAAISIYTNETFYLSAMNMPRVLSPWVGHYRLREVVKQPIRTTASKLPQVHKLIVSKWICVSMMTLFGLLALTLVVTLLSYRSMTAIWYRDPATILGNLLFIRDNAEYVKEALISESRFEDGTSTWSHCSFTPIVLRRWARVTFAVIGLAIIAGLSYSLIQSRDLEGLATIDKERGYLHLTWTSVPTIVMLCIALYISCCDSAYRGLGILSKLSAESCSTKELDMSFTNMLGLRVLYDSLQTRIRGLTLSQLLAIICAFLTTLASAIFTLQVLPKDEVIVLQQSTWFGSSEKQNSSISKSRRKALGALVLRQGEGALKYPQNTYDDLVFPVLDNADNLNFSQNISVKASIPAAKLNSTCWELSPDIYRAKFSGFGNRDIDLVANESFSCPNGSQATFSVSMTPPQIDLTTIGSTKPKACGLSFGSLDDFYHSPNRFQTYAWGKFSKKNREFQHLSIWRCNYSWTEVPTEVHLRFSGGEYVLDSEKRPQPDLSRARPWSPPFDVPHIDGQFGNIESAIPDVNTDATLIGELSEWFRPLMRPFGRFSLDAFEDPSQEEQILDDLHHQYGFLAAQLANLENRFDITESSETDPPPSLPHLEAVATDNGRRRLVQDPRVTYVIIAILSLTIIANLWALGFVATGLTTGKSRLLHMKVEGLAPDGCNSMAAMAALLSNSNILSRLPGNANSMSAKELNNHMSGLRFQMGWFLDEATQTKHYTIGAMDDEDFKFIGNSGCCMKKEKDVKEALIFDAVLRLTCRFQERGVTVTGCWQSLKAALPNLERNCKVEERLIENKYRSFGVTPSK</sequence>
<feature type="transmembrane region" description="Helical" evidence="1">
    <location>
        <begin position="743"/>
        <end position="764"/>
    </location>
</feature>
<feature type="transmembrane region" description="Helical" evidence="1">
    <location>
        <begin position="1108"/>
        <end position="1133"/>
    </location>
</feature>
<feature type="transmembrane region" description="Helical" evidence="1">
    <location>
        <begin position="79"/>
        <end position="101"/>
    </location>
</feature>
<dbReference type="InParanoid" id="A0A7J6JQK5"/>
<evidence type="ECO:0000313" key="3">
    <source>
        <dbReference type="Proteomes" id="UP000011096"/>
    </source>
</evidence>
<gene>
    <name evidence="2" type="ORF">CGGC5_v000288</name>
</gene>
<keyword evidence="1" id="KW-0812">Transmembrane</keyword>
<feature type="transmembrane region" description="Helical" evidence="1">
    <location>
        <begin position="546"/>
        <end position="572"/>
    </location>
</feature>
<dbReference type="RefSeq" id="XP_031884139.2">
    <property type="nucleotide sequence ID" value="XM_032036860.2"/>
</dbReference>
<dbReference type="Proteomes" id="UP000011096">
    <property type="component" value="Unassembled WGS sequence"/>
</dbReference>
<comment type="caution">
    <text evidence="2">The sequence shown here is derived from an EMBL/GenBank/DDBJ whole genome shotgun (WGS) entry which is preliminary data.</text>
</comment>
<accession>A0A7J6JQK5</accession>
<dbReference type="EMBL" id="ANPB02000001">
    <property type="protein sequence ID" value="KAF4493066.1"/>
    <property type="molecule type" value="Genomic_DNA"/>
</dbReference>
<keyword evidence="1" id="KW-1133">Transmembrane helix</keyword>
<feature type="transmembrane region" description="Helical" evidence="1">
    <location>
        <begin position="671"/>
        <end position="695"/>
    </location>
</feature>
<reference evidence="2 3" key="2">
    <citation type="submission" date="2020-04" db="EMBL/GenBank/DDBJ databases">
        <title>Genome sequencing and assembly of multiple isolates from the Colletotrichum gloeosporioides species complex.</title>
        <authorList>
            <person name="Gan P."/>
            <person name="Shirasu K."/>
        </authorList>
    </citation>
    <scope>NUCLEOTIDE SEQUENCE [LARGE SCALE GENOMIC DNA]</scope>
    <source>
        <strain evidence="2 3">Nara gc5</strain>
    </source>
</reference>
<keyword evidence="1" id="KW-0472">Membrane</keyword>
<dbReference type="GeneID" id="43620847"/>
<organism evidence="2 3">
    <name type="scientific">Colletotrichum fructicola (strain Nara gc5)</name>
    <name type="common">Anthracnose fungus</name>
    <name type="synonym">Colletotrichum gloeosporioides (strain Nara gc5)</name>
    <dbReference type="NCBI Taxonomy" id="1213859"/>
    <lineage>
        <taxon>Eukaryota</taxon>
        <taxon>Fungi</taxon>
        <taxon>Dikarya</taxon>
        <taxon>Ascomycota</taxon>
        <taxon>Pezizomycotina</taxon>
        <taxon>Sordariomycetes</taxon>
        <taxon>Hypocreomycetidae</taxon>
        <taxon>Glomerellales</taxon>
        <taxon>Glomerellaceae</taxon>
        <taxon>Colletotrichum</taxon>
        <taxon>Colletotrichum gloeosporioides species complex</taxon>
    </lineage>
</organism>
<protein>
    <submittedName>
        <fullName evidence="2">Uncharacterized protein</fullName>
    </submittedName>
</protein>
<dbReference type="OrthoDB" id="5332281at2759"/>
<keyword evidence="3" id="KW-1185">Reference proteome</keyword>
<dbReference type="PANTHER" id="PTHR37544:SF3">
    <property type="entry name" value="SPRAY"/>
    <property type="match status" value="1"/>
</dbReference>
<name>A0A7J6JQK5_COLFN</name>
<reference evidence="2 3" key="1">
    <citation type="submission" date="2012-08" db="EMBL/GenBank/DDBJ databases">
        <authorList>
            <person name="Gan P.H.P."/>
            <person name="Ikeda K."/>
            <person name="Irieda H."/>
            <person name="Narusaka M."/>
            <person name="O'Connell R.J."/>
            <person name="Narusaka Y."/>
            <person name="Takano Y."/>
            <person name="Kubo Y."/>
            <person name="Shirasu K."/>
        </authorList>
    </citation>
    <scope>NUCLEOTIDE SEQUENCE [LARGE SCALE GENOMIC DNA]</scope>
    <source>
        <strain evidence="2 3">Nara gc5</strain>
    </source>
</reference>
<evidence type="ECO:0000313" key="2">
    <source>
        <dbReference type="EMBL" id="KAF4493066.1"/>
    </source>
</evidence>
<feature type="transmembrane region" description="Helical" evidence="1">
    <location>
        <begin position="633"/>
        <end position="651"/>
    </location>
</feature>
<feature type="transmembrane region" description="Helical" evidence="1">
    <location>
        <begin position="121"/>
        <end position="139"/>
    </location>
</feature>
<dbReference type="PANTHER" id="PTHR37544">
    <property type="entry name" value="SPRAY-RELATED"/>
    <property type="match status" value="1"/>
</dbReference>
<proteinExistence type="predicted"/>
<feature type="transmembrane region" description="Helical" evidence="1">
    <location>
        <begin position="189"/>
        <end position="212"/>
    </location>
</feature>